<reference evidence="2 3" key="1">
    <citation type="journal article" date="2021" name="Int. J. Syst. Evol. Microbiol.">
        <title>Steroidobacter gossypii sp. nov., isolated from soil of cotton cropping field.</title>
        <authorList>
            <person name="Huang R."/>
            <person name="Yang S."/>
            <person name="Zhen C."/>
            <person name="Liu W."/>
        </authorList>
    </citation>
    <scope>NUCLEOTIDE SEQUENCE [LARGE SCALE GENOMIC DNA]</scope>
    <source>
        <strain evidence="2 3">S1-65</strain>
    </source>
</reference>
<dbReference type="EMBL" id="JAEVLS010000002">
    <property type="protein sequence ID" value="MBM0105663.1"/>
    <property type="molecule type" value="Genomic_DNA"/>
</dbReference>
<proteinExistence type="predicted"/>
<evidence type="ECO:0000256" key="1">
    <source>
        <dbReference type="SAM" id="Phobius"/>
    </source>
</evidence>
<dbReference type="Proteomes" id="UP000661077">
    <property type="component" value="Unassembled WGS sequence"/>
</dbReference>
<dbReference type="NCBIfam" id="NF041437">
    <property type="entry name" value="TfpZ"/>
    <property type="match status" value="1"/>
</dbReference>
<keyword evidence="1" id="KW-0472">Membrane</keyword>
<keyword evidence="1" id="KW-1133">Transmembrane helix</keyword>
<keyword evidence="1" id="KW-0812">Transmembrane</keyword>
<feature type="transmembrane region" description="Helical" evidence="1">
    <location>
        <begin position="12"/>
        <end position="35"/>
    </location>
</feature>
<accession>A0ABS1WXG2</accession>
<comment type="caution">
    <text evidence="2">The sequence shown here is derived from an EMBL/GenBank/DDBJ whole genome shotgun (WGS) entry which is preliminary data.</text>
</comment>
<dbReference type="RefSeq" id="WP_203167693.1">
    <property type="nucleotide sequence ID" value="NZ_JAEVLS010000002.1"/>
</dbReference>
<protein>
    <recommendedName>
        <fullName evidence="4">Type IV pilin accessory protein</fullName>
    </recommendedName>
</protein>
<gene>
    <name evidence="2" type="ORF">JM946_12930</name>
</gene>
<sequence length="252" mass="28671">MIAWREKFRAVLLHFLVTLAMAVAAAALIFVVWYPDPFQAMLGGTRFFVLITVCDLVLGPLTSLIIYNSKKTRRALIFDYTVVGIVQVAAFVYGVMSISNARPAYIAFVKDRFEVVIAEDLADKDLQDARAPYRTRPKWGPILIGTQRPTDREELNNLIFAAMEGKDLQNFPRYFVPYEQVAAAVKEIGKPMAALYKRHPEARRLIEDENIKAPDEQLRWLPIRGTRSFWTVLLDADTGELLGYIPVDPYET</sequence>
<feature type="transmembrane region" description="Helical" evidence="1">
    <location>
        <begin position="47"/>
        <end position="67"/>
    </location>
</feature>
<evidence type="ECO:0008006" key="4">
    <source>
        <dbReference type="Google" id="ProtNLM"/>
    </source>
</evidence>
<evidence type="ECO:0000313" key="3">
    <source>
        <dbReference type="Proteomes" id="UP000661077"/>
    </source>
</evidence>
<evidence type="ECO:0000313" key="2">
    <source>
        <dbReference type="EMBL" id="MBM0105663.1"/>
    </source>
</evidence>
<dbReference type="InterPro" id="IPR047814">
    <property type="entry name" value="TfpX/TfpZ-like"/>
</dbReference>
<keyword evidence="3" id="KW-1185">Reference proteome</keyword>
<organism evidence="2 3">
    <name type="scientific">Steroidobacter gossypii</name>
    <dbReference type="NCBI Taxonomy" id="2805490"/>
    <lineage>
        <taxon>Bacteria</taxon>
        <taxon>Pseudomonadati</taxon>
        <taxon>Pseudomonadota</taxon>
        <taxon>Gammaproteobacteria</taxon>
        <taxon>Steroidobacterales</taxon>
        <taxon>Steroidobacteraceae</taxon>
        <taxon>Steroidobacter</taxon>
    </lineage>
</organism>
<feature type="transmembrane region" description="Helical" evidence="1">
    <location>
        <begin position="76"/>
        <end position="96"/>
    </location>
</feature>
<name>A0ABS1WXG2_9GAMM</name>